<protein>
    <recommendedName>
        <fullName evidence="1">site-specific DNA-methyltransferase (adenine-specific)</fullName>
        <ecNumber evidence="1">2.1.1.72</ecNumber>
    </recommendedName>
</protein>
<evidence type="ECO:0000256" key="5">
    <source>
        <dbReference type="ARBA" id="ARBA00022747"/>
    </source>
</evidence>
<name>A0A4D6HF40_9EURY</name>
<keyword evidence="3" id="KW-0808">Transferase</keyword>
<evidence type="ECO:0000259" key="10">
    <source>
        <dbReference type="Pfam" id="PF12950"/>
    </source>
</evidence>
<dbReference type="Pfam" id="PF12950">
    <property type="entry name" value="TaqI_C"/>
    <property type="match status" value="1"/>
</dbReference>
<dbReference type="EMBL" id="CP031310">
    <property type="protein sequence ID" value="QCC51357.1"/>
    <property type="molecule type" value="Genomic_DNA"/>
</dbReference>
<dbReference type="PROSITE" id="PS00092">
    <property type="entry name" value="N6_MTASE"/>
    <property type="match status" value="1"/>
</dbReference>
<keyword evidence="2" id="KW-0489">Methyltransferase</keyword>
<dbReference type="STRING" id="1457250.GCA_000755225_01119"/>
<dbReference type="InterPro" id="IPR011639">
    <property type="entry name" value="MethylTrfase_TaqI-like_dom"/>
</dbReference>
<accession>A0A4D6HF40</accession>
<dbReference type="REBASE" id="307964">
    <property type="entry name" value="Hsa1105ORF8915P"/>
</dbReference>
<evidence type="ECO:0000256" key="2">
    <source>
        <dbReference type="ARBA" id="ARBA00022603"/>
    </source>
</evidence>
<keyword evidence="5" id="KW-0680">Restriction system</keyword>
<evidence type="ECO:0000256" key="7">
    <source>
        <dbReference type="ARBA" id="ARBA00047942"/>
    </source>
</evidence>
<keyword evidence="8" id="KW-0175">Coiled coil</keyword>
<keyword evidence="11" id="KW-0378">Hydrolase</keyword>
<dbReference type="GO" id="GO:0004519">
    <property type="term" value="F:endonuclease activity"/>
    <property type="evidence" value="ECO:0007669"/>
    <property type="project" value="UniProtKB-KW"/>
</dbReference>
<dbReference type="Pfam" id="PF07669">
    <property type="entry name" value="Eco57I"/>
    <property type="match status" value="1"/>
</dbReference>
<gene>
    <name evidence="11" type="ORF">DV733_08915</name>
</gene>
<proteinExistence type="predicted"/>
<dbReference type="SUPFAM" id="SSF53335">
    <property type="entry name" value="S-adenosyl-L-methionine-dependent methyltransferases"/>
    <property type="match status" value="1"/>
</dbReference>
<dbReference type="InterPro" id="IPR002052">
    <property type="entry name" value="DNA_methylase_N6_adenine_CS"/>
</dbReference>
<feature type="domain" description="TaqI-like C-terminal specificity" evidence="10">
    <location>
        <begin position="984"/>
        <end position="1104"/>
    </location>
</feature>
<evidence type="ECO:0000256" key="4">
    <source>
        <dbReference type="ARBA" id="ARBA00022691"/>
    </source>
</evidence>
<dbReference type="Proteomes" id="UP000296706">
    <property type="component" value="Chromosome"/>
</dbReference>
<dbReference type="GeneID" id="39847978"/>
<keyword evidence="6" id="KW-0238">DNA-binding</keyword>
<dbReference type="InterPro" id="IPR025931">
    <property type="entry name" value="TaqI_C"/>
</dbReference>
<organism evidence="11 12">
    <name type="scientific">Halapricum salinum</name>
    <dbReference type="NCBI Taxonomy" id="1457250"/>
    <lineage>
        <taxon>Archaea</taxon>
        <taxon>Methanobacteriati</taxon>
        <taxon>Methanobacteriota</taxon>
        <taxon>Stenosarchaea group</taxon>
        <taxon>Halobacteria</taxon>
        <taxon>Halobacteriales</taxon>
        <taxon>Haloarculaceae</taxon>
        <taxon>Halapricum</taxon>
    </lineage>
</organism>
<keyword evidence="11" id="KW-0255">Endonuclease</keyword>
<dbReference type="GO" id="GO:0003677">
    <property type="term" value="F:DNA binding"/>
    <property type="evidence" value="ECO:0007669"/>
    <property type="project" value="UniProtKB-KW"/>
</dbReference>
<evidence type="ECO:0000256" key="3">
    <source>
        <dbReference type="ARBA" id="ARBA00022679"/>
    </source>
</evidence>
<sequence>MSQTTLGGSPYTNAGLFADYYLRERVQDLDGWDCDGDAESAFDSLRSLYLDEQSLVDSYEEDELIDAWIDPVVEALGFEKISETTLPDGGGFVDGLLFEDADDRREAMKRKKGGDRRAAFARANAILEAKQWDADFDAEFSDQRNYRDASHQIKYYLERTPDDLAWGILTNGRKWRLYSTKDYETQIFYEIDLPNVLSSGDVEEFKYFFSFFRSAAFQETAGTTFLDTVWSESETAAEELGEDLQDNVFTALRVLGRGFVEHDDLDIDPDDEAALDELKEQSLVMLYRLMFVLYAESRGLIHPDDPDAEDEYEANFSLNAVRTEVFEKRQAGETFDEAYSEYSTRIWGRLADLFDLIDNGEESLGIPPYNGGLFDQDEHAFLTDHEVSDRHLAEVIYKLSTVENDEGQDVLADYADLDTRHLGSVYEGLLEHEFRIAPEQYAAVAEDGAQVWQPATEVSVADAVETVPEGGLYVVNDEGERKATGAYYTPDYVVTYIVEETVGPLVDDIEADLRERGLERSDVAYFRDLYDGVQDLRILDPAMGSGHFLTKATAYLTERVMEVVREQEQFDFPESEIRRTIAKECIYGVDLNGMAVELAKLSMWLETLAADKPLAFFDHHLKTGNSLVGSDITEVLADDTEENGGQLTLTQAFARVRQRTLEHVMDLMQELLAIDNEELADIKSMEELYDEIRDDPLYGRLFELANVHTAERFGLDVPEGSYEKMADAIEDSGDWAEIRERDWFTTAQAMGGEESFFHWELEFPEVFFDSEGEKMDSAGFDAVVGNPPYVEVGGEIENYLRTEYDVTEYFVDLFHGFIERAISLNANCGKLGYILPEPWLTIENRKKLRHHLLDNSRVEEIVRLDKDVFSSATVDSIMLIATTGAEPGQINVKRLEDITSSHAEQYVSIDQTGIMSMDSARIEVEQTAETQELLEKIRSVSIKLSEIADLAIGVQAYNSSKHSQEQIDNRVFHSNTKESDDYMPEIAGNDVSRYDIEFDGDSWIKYGEHLHDCRDIRYLEGPRLLVRQIPGSGRYKIHATYTEDTYCNYNTILNILSTEDYDPLFLLAVLNSSLMSWIFPKIANSVVSDNFPKLSVVDLENMPIPELNRGSSASERDFDTHALFNDKGSISEHSKKELHEILSELARNRIDQSEKKKVLNLSLLDHLGNYEAGQTLADIGLTQPPRDSADSILQQTAAERPNLRVGKATVERESDTTVEIRLTARYKPEDEDAHETDQWGYTETEPLPALRITDLTETEADLIAAFVPVAVDEAGGFADFRETATKTNSLVDRLRKLTLPRVRDVEAGLESYVETKRRAEDLEAKIERTDDLIDEIVYELYGLTEEEIAIVEEAVGD</sequence>
<dbReference type="RefSeq" id="WP_049995033.1">
    <property type="nucleotide sequence ID" value="NZ_CP031310.1"/>
</dbReference>
<dbReference type="GO" id="GO:0032259">
    <property type="term" value="P:methylation"/>
    <property type="evidence" value="ECO:0007669"/>
    <property type="project" value="UniProtKB-KW"/>
</dbReference>
<feature type="domain" description="Type II methyltransferase M.TaqI-like" evidence="9">
    <location>
        <begin position="584"/>
        <end position="869"/>
    </location>
</feature>
<dbReference type="PANTHER" id="PTHR33841">
    <property type="entry name" value="DNA METHYLTRANSFERASE YEEA-RELATED"/>
    <property type="match status" value="1"/>
</dbReference>
<keyword evidence="4" id="KW-0949">S-adenosyl-L-methionine</keyword>
<evidence type="ECO:0000313" key="11">
    <source>
        <dbReference type="EMBL" id="QCC51357.1"/>
    </source>
</evidence>
<dbReference type="OrthoDB" id="45790at2157"/>
<dbReference type="InterPro" id="IPR029063">
    <property type="entry name" value="SAM-dependent_MTases_sf"/>
</dbReference>
<comment type="catalytic activity">
    <reaction evidence="7">
        <text>a 2'-deoxyadenosine in DNA + S-adenosyl-L-methionine = an N(6)-methyl-2'-deoxyadenosine in DNA + S-adenosyl-L-homocysteine + H(+)</text>
        <dbReference type="Rhea" id="RHEA:15197"/>
        <dbReference type="Rhea" id="RHEA-COMP:12418"/>
        <dbReference type="Rhea" id="RHEA-COMP:12419"/>
        <dbReference type="ChEBI" id="CHEBI:15378"/>
        <dbReference type="ChEBI" id="CHEBI:57856"/>
        <dbReference type="ChEBI" id="CHEBI:59789"/>
        <dbReference type="ChEBI" id="CHEBI:90615"/>
        <dbReference type="ChEBI" id="CHEBI:90616"/>
        <dbReference type="EC" id="2.1.1.72"/>
    </reaction>
</comment>
<evidence type="ECO:0000259" key="9">
    <source>
        <dbReference type="Pfam" id="PF07669"/>
    </source>
</evidence>
<evidence type="ECO:0000256" key="6">
    <source>
        <dbReference type="ARBA" id="ARBA00023125"/>
    </source>
</evidence>
<reference evidence="11 12" key="1">
    <citation type="journal article" date="2019" name="Nat. Commun.">
        <title>A new type of DNA phosphorothioation-based antiviral system in archaea.</title>
        <authorList>
            <person name="Xiong L."/>
            <person name="Liu S."/>
            <person name="Chen S."/>
            <person name="Xiao Y."/>
            <person name="Zhu B."/>
            <person name="Gao Y."/>
            <person name="Zhang Y."/>
            <person name="Chen B."/>
            <person name="Luo J."/>
            <person name="Deng Z."/>
            <person name="Chen X."/>
            <person name="Wang L."/>
            <person name="Chen S."/>
        </authorList>
    </citation>
    <scope>NUCLEOTIDE SEQUENCE [LARGE SCALE GENOMIC DNA]</scope>
    <source>
        <strain evidence="11 12">CBA1105</strain>
    </source>
</reference>
<feature type="coiled-coil region" evidence="8">
    <location>
        <begin position="1312"/>
        <end position="1339"/>
    </location>
</feature>
<dbReference type="PRINTS" id="PR00507">
    <property type="entry name" value="N12N6MTFRASE"/>
</dbReference>
<keyword evidence="11" id="KW-0540">Nuclease</keyword>
<dbReference type="GO" id="GO:0009007">
    <property type="term" value="F:site-specific DNA-methyltransferase (adenine-specific) activity"/>
    <property type="evidence" value="ECO:0007669"/>
    <property type="project" value="UniProtKB-EC"/>
</dbReference>
<evidence type="ECO:0000313" key="12">
    <source>
        <dbReference type="Proteomes" id="UP000296706"/>
    </source>
</evidence>
<evidence type="ECO:0000256" key="8">
    <source>
        <dbReference type="SAM" id="Coils"/>
    </source>
</evidence>
<dbReference type="EC" id="2.1.1.72" evidence="1"/>
<dbReference type="KEGG" id="hsn:DV733_08915"/>
<dbReference type="GO" id="GO:0009307">
    <property type="term" value="P:DNA restriction-modification system"/>
    <property type="evidence" value="ECO:0007669"/>
    <property type="project" value="UniProtKB-KW"/>
</dbReference>
<dbReference type="PANTHER" id="PTHR33841:SF1">
    <property type="entry name" value="DNA METHYLTRANSFERASE A"/>
    <property type="match status" value="1"/>
</dbReference>
<keyword evidence="12" id="KW-1185">Reference proteome</keyword>
<dbReference type="InterPro" id="IPR050953">
    <property type="entry name" value="N4_N6_ade-DNA_methylase"/>
</dbReference>
<evidence type="ECO:0000256" key="1">
    <source>
        <dbReference type="ARBA" id="ARBA00011900"/>
    </source>
</evidence>
<dbReference type="Gene3D" id="3.40.50.150">
    <property type="entry name" value="Vaccinia Virus protein VP39"/>
    <property type="match status" value="1"/>
</dbReference>